<protein>
    <submittedName>
        <fullName evidence="1">Uncharacterized protein</fullName>
    </submittedName>
</protein>
<dbReference type="PATRIC" id="fig|476652.3.peg.2010"/>
<evidence type="ECO:0000313" key="2">
    <source>
        <dbReference type="Proteomes" id="UP000036356"/>
    </source>
</evidence>
<accession>A0A0J1FQX6</accession>
<name>A0A0J1FQX6_9FIRM</name>
<gene>
    <name evidence="1" type="ORF">DEAC_c19430</name>
</gene>
<reference evidence="1 2" key="1">
    <citation type="submission" date="2015-06" db="EMBL/GenBank/DDBJ databases">
        <title>Draft genome of the moderately acidophilic sulfate reducer Candidatus Desulfosporosinus acididurans strain M1.</title>
        <authorList>
            <person name="Poehlein A."/>
            <person name="Petzsch P."/>
            <person name="Johnson B.D."/>
            <person name="Schloemann M."/>
            <person name="Daniel R."/>
            <person name="Muehling M."/>
        </authorList>
    </citation>
    <scope>NUCLEOTIDE SEQUENCE [LARGE SCALE GENOMIC DNA]</scope>
    <source>
        <strain evidence="1 2">M1</strain>
    </source>
</reference>
<dbReference type="AlphaFoldDB" id="A0A0J1FQX6"/>
<dbReference type="EMBL" id="LDZY01000006">
    <property type="protein sequence ID" value="KLU65904.1"/>
    <property type="molecule type" value="Genomic_DNA"/>
</dbReference>
<sequence length="33" mass="3592">MRLSGKTLCVVKKKDVKTIAFKETVVAGNRLSA</sequence>
<comment type="caution">
    <text evidence="1">The sequence shown here is derived from an EMBL/GenBank/DDBJ whole genome shotgun (WGS) entry which is preliminary data.</text>
</comment>
<evidence type="ECO:0000313" key="1">
    <source>
        <dbReference type="EMBL" id="KLU65904.1"/>
    </source>
</evidence>
<organism evidence="1 2">
    <name type="scientific">Desulfosporosinus acididurans</name>
    <dbReference type="NCBI Taxonomy" id="476652"/>
    <lineage>
        <taxon>Bacteria</taxon>
        <taxon>Bacillati</taxon>
        <taxon>Bacillota</taxon>
        <taxon>Clostridia</taxon>
        <taxon>Eubacteriales</taxon>
        <taxon>Desulfitobacteriaceae</taxon>
        <taxon>Desulfosporosinus</taxon>
    </lineage>
</organism>
<keyword evidence="2" id="KW-1185">Reference proteome</keyword>
<proteinExistence type="predicted"/>
<dbReference type="Proteomes" id="UP000036356">
    <property type="component" value="Unassembled WGS sequence"/>
</dbReference>